<name>A0AAE3G971_9GAMM</name>
<feature type="chain" id="PRO_5042136172" description="IPT/TIG domain-containing protein" evidence="1">
    <location>
        <begin position="28"/>
        <end position="357"/>
    </location>
</feature>
<evidence type="ECO:0008006" key="4">
    <source>
        <dbReference type="Google" id="ProtNLM"/>
    </source>
</evidence>
<sequence>MSHTSCTIISRSILSAAILALFLPVSATNAGPTIQSVTGGTQPGQAIVITGTGFGQKPEASPIMFDQVHTLWTEGTPSSPYQGLSAGDTVPTTSDHPWRGNSNDFFKLSDIDGLIRNYRAQIGPNRWNNYHDAILSTPRAVPDPSDGTMRRMYMSWDLNLSFVSNSQSGSHKFIRVWDTIGGSEEEIRISWTQMHLTYQGGSSSWGSVSTTPNQWHRMELFIDVDAGQIKAWFDGRKIHDITNFSVTTTRGLQPRLLGWDASGDADFRDEIVQLSNIYIDNTLARVEICDAALWTDCQSRAVQIPTQWKENEIQAQLAFGNFDNTERMYLYVVDHDGNVNREGVPLCSRCPTPPKIN</sequence>
<keyword evidence="1" id="KW-0732">Signal</keyword>
<evidence type="ECO:0000256" key="1">
    <source>
        <dbReference type="SAM" id="SignalP"/>
    </source>
</evidence>
<evidence type="ECO:0000313" key="3">
    <source>
        <dbReference type="Proteomes" id="UP001205843"/>
    </source>
</evidence>
<proteinExistence type="predicted"/>
<comment type="caution">
    <text evidence="2">The sequence shown here is derived from an EMBL/GenBank/DDBJ whole genome shotgun (WGS) entry which is preliminary data.</text>
</comment>
<dbReference type="Proteomes" id="UP001205843">
    <property type="component" value="Unassembled WGS sequence"/>
</dbReference>
<dbReference type="Gene3D" id="2.60.120.200">
    <property type="match status" value="1"/>
</dbReference>
<evidence type="ECO:0000313" key="2">
    <source>
        <dbReference type="EMBL" id="MCP1677156.1"/>
    </source>
</evidence>
<organism evidence="2 3">
    <name type="scientific">Natronocella acetinitrilica</name>
    <dbReference type="NCBI Taxonomy" id="414046"/>
    <lineage>
        <taxon>Bacteria</taxon>
        <taxon>Pseudomonadati</taxon>
        <taxon>Pseudomonadota</taxon>
        <taxon>Gammaproteobacteria</taxon>
        <taxon>Chromatiales</taxon>
        <taxon>Ectothiorhodospiraceae</taxon>
        <taxon>Natronocella</taxon>
    </lineage>
</organism>
<protein>
    <recommendedName>
        <fullName evidence="4">IPT/TIG domain-containing protein</fullName>
    </recommendedName>
</protein>
<reference evidence="2" key="1">
    <citation type="submission" date="2022-03" db="EMBL/GenBank/DDBJ databases">
        <title>Genomic Encyclopedia of Type Strains, Phase III (KMG-III): the genomes of soil and plant-associated and newly described type strains.</title>
        <authorList>
            <person name="Whitman W."/>
        </authorList>
    </citation>
    <scope>NUCLEOTIDE SEQUENCE</scope>
    <source>
        <strain evidence="2">ANL 6-2</strain>
    </source>
</reference>
<feature type="signal peptide" evidence="1">
    <location>
        <begin position="1"/>
        <end position="27"/>
    </location>
</feature>
<dbReference type="AlphaFoldDB" id="A0AAE3G971"/>
<gene>
    <name evidence="2" type="ORF">J2T57_004330</name>
</gene>
<accession>A0AAE3G971</accession>
<dbReference type="EMBL" id="JALJXV010000014">
    <property type="protein sequence ID" value="MCP1677156.1"/>
    <property type="molecule type" value="Genomic_DNA"/>
</dbReference>
<keyword evidence="3" id="KW-1185">Reference proteome</keyword>